<dbReference type="Gene3D" id="2.40.40.10">
    <property type="entry name" value="RlpA-like domain"/>
    <property type="match status" value="1"/>
</dbReference>
<comment type="caution">
    <text evidence="6">The sequence shown here is derived from an EMBL/GenBank/DDBJ whole genome shotgun (WGS) entry which is preliminary data.</text>
</comment>
<comment type="subcellular location">
    <subcellularLocation>
        <location evidence="3">Cell membrane</location>
        <topology evidence="3">Lipid-anchor</topology>
    </subcellularLocation>
</comment>
<organism evidence="6 7">
    <name type="scientific">Phyllobacterium ifriqiyense</name>
    <dbReference type="NCBI Taxonomy" id="314238"/>
    <lineage>
        <taxon>Bacteria</taxon>
        <taxon>Pseudomonadati</taxon>
        <taxon>Pseudomonadota</taxon>
        <taxon>Alphaproteobacteria</taxon>
        <taxon>Hyphomicrobiales</taxon>
        <taxon>Phyllobacteriaceae</taxon>
        <taxon>Phyllobacterium</taxon>
    </lineage>
</organism>
<dbReference type="PANTHER" id="PTHR34183">
    <property type="entry name" value="ENDOLYTIC PEPTIDOGLYCAN TRANSGLYCOSYLASE RLPA"/>
    <property type="match status" value="1"/>
</dbReference>
<protein>
    <recommendedName>
        <fullName evidence="3">Endolytic peptidoglycan transglycosylase RlpA</fullName>
        <ecNumber evidence="3">4.2.2.-</ecNumber>
    </recommendedName>
</protein>
<evidence type="ECO:0000313" key="7">
    <source>
        <dbReference type="Proteomes" id="UP001237780"/>
    </source>
</evidence>
<gene>
    <name evidence="3" type="primary">rlpA</name>
    <name evidence="6" type="ORF">QFZ34_004304</name>
</gene>
<dbReference type="InterPro" id="IPR036908">
    <property type="entry name" value="RlpA-like_sf"/>
</dbReference>
<evidence type="ECO:0000256" key="1">
    <source>
        <dbReference type="ARBA" id="ARBA00023239"/>
    </source>
</evidence>
<dbReference type="PANTHER" id="PTHR34183:SF1">
    <property type="entry name" value="ENDOLYTIC PEPTIDOGLYCAN TRANSGLYCOSYLASE RLPA"/>
    <property type="match status" value="1"/>
</dbReference>
<name>A0ABU0SEB8_9HYPH</name>
<keyword evidence="3 6" id="KW-0449">Lipoprotein</keyword>
<sequence length="438" mass="46730">MPKAKTFRVFEFSRIAGVVAMGVLMTACASPKAKIAKKSHGKEYFAESKYGVKASPRVWTGGKITRGGGRNQVGRPYQVAGKWYYPKEEPGYVRKGRASWYGSAFHGRLTANGEVYDTAQLSAAHPTMPLPSYARVTNLGNGASVIVRVNDRGPYHSDRVIDLSQRAATMLDYQHTGTADVKVEYVGRAPLEGDDDRFLMASYRGPGASDPWGQPASGVMIAMNGTTPTARKQTPVPGMVRPEPAGIQVASLGTQPVSLGEQANQLAMPQSQPSLVDDTGLSFNTDIDPVLPLIGPFIADKPAVLVGSYKAQKPTSSPFVNSYASERIEMAHAPAAATEMLLTPEAVTSAWKSMSASQSAFQGEYVDIGLFADKEEATRLMNTLAPLGKIKLSEVASPAGSRIALAAKADTAKQTDALLQAAWKAGATDAFVVRDDRS</sequence>
<evidence type="ECO:0000256" key="3">
    <source>
        <dbReference type="HAMAP-Rule" id="MF_02071"/>
    </source>
</evidence>
<keyword evidence="7" id="KW-1185">Reference proteome</keyword>
<dbReference type="PROSITE" id="PS51257">
    <property type="entry name" value="PROKAR_LIPOPROTEIN"/>
    <property type="match status" value="1"/>
</dbReference>
<dbReference type="InterPro" id="IPR009009">
    <property type="entry name" value="RlpA-like_DPBB"/>
</dbReference>
<feature type="domain" description="RlpA-like protein double-psi beta-barrel" evidence="5">
    <location>
        <begin position="95"/>
        <end position="183"/>
    </location>
</feature>
<evidence type="ECO:0000313" key="6">
    <source>
        <dbReference type="EMBL" id="MDQ0999122.1"/>
    </source>
</evidence>
<dbReference type="InterPro" id="IPR012997">
    <property type="entry name" value="RplA"/>
</dbReference>
<dbReference type="EC" id="4.2.2.-" evidence="3"/>
<dbReference type="EMBL" id="JAUSZT010000003">
    <property type="protein sequence ID" value="MDQ0999122.1"/>
    <property type="molecule type" value="Genomic_DNA"/>
</dbReference>
<evidence type="ECO:0000256" key="4">
    <source>
        <dbReference type="RuleBase" id="RU003495"/>
    </source>
</evidence>
<dbReference type="InterPro" id="IPR034718">
    <property type="entry name" value="RlpA"/>
</dbReference>
<keyword evidence="3" id="KW-0564">Palmitate</keyword>
<dbReference type="Proteomes" id="UP001237780">
    <property type="component" value="Unassembled WGS sequence"/>
</dbReference>
<proteinExistence type="inferred from homology"/>
<keyword evidence="3" id="KW-0472">Membrane</keyword>
<dbReference type="CDD" id="cd22268">
    <property type="entry name" value="DPBB_RlpA-like"/>
    <property type="match status" value="1"/>
</dbReference>
<dbReference type="NCBIfam" id="TIGR00413">
    <property type="entry name" value="rlpA"/>
    <property type="match status" value="1"/>
</dbReference>
<evidence type="ECO:0000259" key="5">
    <source>
        <dbReference type="Pfam" id="PF03330"/>
    </source>
</evidence>
<dbReference type="Pfam" id="PF03330">
    <property type="entry name" value="DPBB_1"/>
    <property type="match status" value="1"/>
</dbReference>
<comment type="function">
    <text evidence="3">Lytic transglycosylase with a strong preference for naked glycan strands that lack stem peptides.</text>
</comment>
<dbReference type="SUPFAM" id="SSF50685">
    <property type="entry name" value="Barwin-like endoglucanases"/>
    <property type="match status" value="1"/>
</dbReference>
<keyword evidence="3" id="KW-1003">Cell membrane</keyword>
<keyword evidence="2 3" id="KW-0961">Cell wall biogenesis/degradation</keyword>
<accession>A0ABU0SEB8</accession>
<reference evidence="6 7" key="1">
    <citation type="submission" date="2023-07" db="EMBL/GenBank/DDBJ databases">
        <title>Comparative genomics of wheat-associated soil bacteria to identify genetic determinants of phenazine resistance.</title>
        <authorList>
            <person name="Mouncey N."/>
        </authorList>
    </citation>
    <scope>NUCLEOTIDE SEQUENCE [LARGE SCALE GENOMIC DNA]</scope>
    <source>
        <strain evidence="6 7">W4I11</strain>
    </source>
</reference>
<comment type="similarity">
    <text evidence="3 4">Belongs to the RlpA family.</text>
</comment>
<keyword evidence="1 3" id="KW-0456">Lyase</keyword>
<dbReference type="HAMAP" id="MF_02071">
    <property type="entry name" value="RlpA"/>
    <property type="match status" value="1"/>
</dbReference>
<evidence type="ECO:0000256" key="2">
    <source>
        <dbReference type="ARBA" id="ARBA00023316"/>
    </source>
</evidence>